<geneLocation type="plasmid" evidence="2">
    <name>p12969-DIM</name>
</geneLocation>
<dbReference type="EMBL" id="KU130294">
    <property type="protein sequence ID" value="ALZ46085.1"/>
    <property type="molecule type" value="Genomic_DNA"/>
</dbReference>
<dbReference type="AlphaFoldDB" id="A0A336TQJ3"/>
<evidence type="ECO:0000313" key="2">
    <source>
        <dbReference type="EMBL" id="ALZ46085.1"/>
    </source>
</evidence>
<accession>A0A336TQJ3</accession>
<feature type="chain" id="PRO_5016242352" evidence="1">
    <location>
        <begin position="22"/>
        <end position="82"/>
    </location>
</feature>
<keyword evidence="1" id="KW-0732">Signal</keyword>
<organism evidence="2">
    <name type="scientific">Pseudomonas putida</name>
    <name type="common">Arthrobacter siderocapsulatus</name>
    <dbReference type="NCBI Taxonomy" id="303"/>
    <lineage>
        <taxon>Bacteria</taxon>
        <taxon>Pseudomonadati</taxon>
        <taxon>Pseudomonadota</taxon>
        <taxon>Gammaproteobacteria</taxon>
        <taxon>Pseudomonadales</taxon>
        <taxon>Pseudomonadaceae</taxon>
        <taxon>Pseudomonas</taxon>
    </lineage>
</organism>
<keyword evidence="2" id="KW-0614">Plasmid</keyword>
<name>A0A336TQJ3_PSEPU</name>
<evidence type="ECO:0000256" key="1">
    <source>
        <dbReference type="SAM" id="SignalP"/>
    </source>
</evidence>
<reference evidence="2" key="1">
    <citation type="journal article" date="2015" name="J. Antimicrob. Chemother.">
        <title>Genetic characterization of a novel blaDIM-2-carrying megaplasmid p12969-DIM from clinical Pseudomonas putida.</title>
        <authorList>
            <person name="Sun F."/>
            <person name="Zhou D."/>
            <person name="Wang Q."/>
            <person name="Feng J."/>
            <person name="Feng W."/>
            <person name="Luo W."/>
            <person name="Liu Y."/>
            <person name="Qiu X."/>
            <person name="Yin Z."/>
            <person name="Xia P."/>
        </authorList>
    </citation>
    <scope>NUCLEOTIDE SEQUENCE</scope>
    <source>
        <strain evidence="2">12969</strain>
        <plasmid evidence="2">p12969-DIM</plasmid>
    </source>
</reference>
<protein>
    <submittedName>
        <fullName evidence="2">Uncharacterized protein</fullName>
    </submittedName>
</protein>
<sequence length="82" mass="8980">MVQWIAGVAFTCLVVFSGASANFGDPIGESLINDPGLAAVCGSSDKSWKKDKSWRFRCQQWSEAMNAAHLNSVYETAHESRI</sequence>
<proteinExistence type="predicted"/>
<dbReference type="RefSeq" id="WP_235375612.1">
    <property type="nucleotide sequence ID" value="NZ_CP138358.1"/>
</dbReference>
<feature type="signal peptide" evidence="1">
    <location>
        <begin position="1"/>
        <end position="21"/>
    </location>
</feature>